<reference evidence="1" key="1">
    <citation type="submission" date="2021-01" db="UniProtKB">
        <authorList>
            <consortium name="EnsemblMetazoa"/>
        </authorList>
    </citation>
    <scope>IDENTIFICATION</scope>
</reference>
<dbReference type="Proteomes" id="UP000594262">
    <property type="component" value="Unplaced"/>
</dbReference>
<organism evidence="1 2">
    <name type="scientific">Clytia hemisphaerica</name>
    <dbReference type="NCBI Taxonomy" id="252671"/>
    <lineage>
        <taxon>Eukaryota</taxon>
        <taxon>Metazoa</taxon>
        <taxon>Cnidaria</taxon>
        <taxon>Hydrozoa</taxon>
        <taxon>Hydroidolina</taxon>
        <taxon>Leptothecata</taxon>
        <taxon>Obeliida</taxon>
        <taxon>Clytiidae</taxon>
        <taxon>Clytia</taxon>
    </lineage>
</organism>
<dbReference type="EnsemblMetazoa" id="CLYHEMT014114.1">
    <property type="protein sequence ID" value="CLYHEMP014114.1"/>
    <property type="gene ID" value="CLYHEMG014114"/>
</dbReference>
<name>A0A7M5WXA6_9CNID</name>
<dbReference type="AlphaFoldDB" id="A0A7M5WXA6"/>
<sequence length="195" mass="23070">MATKKKDSELVTGNTFMNKPTRVFTKEEKFTWGVDTFFKDQKTSKGTEIWRESPFHSYEEWYAEISSLLRDKKQENIVLNGETKYVFIKKKFNECHDTLGFVIEKEVSKETLKLFPNKTQKEKEHEIWVKGLIERATHDANFLLLHPNQSDAHMQLRESAKRDLKYDWFFVPEVTDDFYFGDKKSAIVLVILNTT</sequence>
<evidence type="ECO:0000313" key="2">
    <source>
        <dbReference type="Proteomes" id="UP000594262"/>
    </source>
</evidence>
<accession>A0A7M5WXA6</accession>
<proteinExistence type="predicted"/>
<keyword evidence="2" id="KW-1185">Reference proteome</keyword>
<protein>
    <submittedName>
        <fullName evidence="1">Uncharacterized protein</fullName>
    </submittedName>
</protein>
<evidence type="ECO:0000313" key="1">
    <source>
        <dbReference type="EnsemblMetazoa" id="CLYHEMP014114.1"/>
    </source>
</evidence>